<proteinExistence type="predicted"/>
<gene>
    <name evidence="1" type="ORF">FJTKL_14254</name>
</gene>
<keyword evidence="2" id="KW-1185">Reference proteome</keyword>
<organism evidence="1 2">
    <name type="scientific">Diaporthe vaccinii</name>
    <dbReference type="NCBI Taxonomy" id="105482"/>
    <lineage>
        <taxon>Eukaryota</taxon>
        <taxon>Fungi</taxon>
        <taxon>Dikarya</taxon>
        <taxon>Ascomycota</taxon>
        <taxon>Pezizomycotina</taxon>
        <taxon>Sordariomycetes</taxon>
        <taxon>Sordariomycetidae</taxon>
        <taxon>Diaporthales</taxon>
        <taxon>Diaporthaceae</taxon>
        <taxon>Diaporthe</taxon>
        <taxon>Diaporthe eres species complex</taxon>
    </lineage>
</organism>
<dbReference type="EMBL" id="JBAWTH010000084">
    <property type="protein sequence ID" value="KAL2278696.1"/>
    <property type="molecule type" value="Genomic_DNA"/>
</dbReference>
<accession>A0ABR4E8M2</accession>
<sequence>MTDGRKNEMFSRNLGLDSQYLPELNKDFGLAFGQRNLSVIAVYETKDSNTVEQKEDGRWSRTGPPVRMVPQHSACTCGIPSDNIASFTNHSNLAKNFRQHEN</sequence>
<reference evidence="1 2" key="1">
    <citation type="submission" date="2024-03" db="EMBL/GenBank/DDBJ databases">
        <title>A high-quality draft genome sequence of Diaporthe vaccinii, a causative agent of upright dieback and viscid rot disease in cranberry plants.</title>
        <authorList>
            <person name="Sarrasin M."/>
            <person name="Lang B.F."/>
            <person name="Burger G."/>
        </authorList>
    </citation>
    <scope>NUCLEOTIDE SEQUENCE [LARGE SCALE GENOMIC DNA]</scope>
    <source>
        <strain evidence="1 2">IS7</strain>
    </source>
</reference>
<evidence type="ECO:0000313" key="1">
    <source>
        <dbReference type="EMBL" id="KAL2278696.1"/>
    </source>
</evidence>
<comment type="caution">
    <text evidence="1">The sequence shown here is derived from an EMBL/GenBank/DDBJ whole genome shotgun (WGS) entry which is preliminary data.</text>
</comment>
<name>A0ABR4E8M2_9PEZI</name>
<dbReference type="Proteomes" id="UP001600888">
    <property type="component" value="Unassembled WGS sequence"/>
</dbReference>
<evidence type="ECO:0000313" key="2">
    <source>
        <dbReference type="Proteomes" id="UP001600888"/>
    </source>
</evidence>
<protein>
    <submittedName>
        <fullName evidence="1">Uncharacterized protein</fullName>
    </submittedName>
</protein>